<keyword evidence="13" id="KW-1185">Reference proteome</keyword>
<evidence type="ECO:0000256" key="6">
    <source>
        <dbReference type="ARBA" id="ARBA00022490"/>
    </source>
</evidence>
<dbReference type="GO" id="GO:0004801">
    <property type="term" value="F:transaldolase activity"/>
    <property type="evidence" value="ECO:0007669"/>
    <property type="project" value="UniProtKB-UniRule"/>
</dbReference>
<evidence type="ECO:0000256" key="7">
    <source>
        <dbReference type="ARBA" id="ARBA00022679"/>
    </source>
</evidence>
<dbReference type="SUPFAM" id="SSF51569">
    <property type="entry name" value="Aldolase"/>
    <property type="match status" value="1"/>
</dbReference>
<comment type="similarity">
    <text evidence="4 11">Belongs to the transaldolase family. Type 2 subfamily.</text>
</comment>
<comment type="function">
    <text evidence="1 11">Transaldolase is important for the balance of metabolites in the pentose-phosphate pathway.</text>
</comment>
<keyword evidence="7 11" id="KW-0808">Transferase</keyword>
<proteinExistence type="inferred from homology"/>
<evidence type="ECO:0000256" key="9">
    <source>
        <dbReference type="ARBA" id="ARBA00023270"/>
    </source>
</evidence>
<dbReference type="InterPro" id="IPR013785">
    <property type="entry name" value="Aldolase_TIM"/>
</dbReference>
<dbReference type="PANTHER" id="PTHR10683">
    <property type="entry name" value="TRANSALDOLASE"/>
    <property type="match status" value="1"/>
</dbReference>
<evidence type="ECO:0000313" key="12">
    <source>
        <dbReference type="EMBL" id="GAP12328.1"/>
    </source>
</evidence>
<evidence type="ECO:0000256" key="10">
    <source>
        <dbReference type="ARBA" id="ARBA00048810"/>
    </source>
</evidence>
<keyword evidence="8 11" id="KW-0570">Pentose shunt</keyword>
<comment type="pathway">
    <text evidence="3 11">Carbohydrate degradation; pentose phosphate pathway; D-glyceraldehyde 3-phosphate and beta-D-fructose 6-phosphate from D-ribose 5-phosphate and D-xylulose 5-phosphate (non-oxidative stage): step 2/3.</text>
</comment>
<dbReference type="NCBIfam" id="TIGR00876">
    <property type="entry name" value="tal_mycobact"/>
    <property type="match status" value="1"/>
</dbReference>
<dbReference type="RefSeq" id="WP_075071765.1">
    <property type="nucleotide sequence ID" value="NZ_DF967972.1"/>
</dbReference>
<evidence type="ECO:0000256" key="5">
    <source>
        <dbReference type="ARBA" id="ARBA00013151"/>
    </source>
</evidence>
<evidence type="ECO:0000256" key="2">
    <source>
        <dbReference type="ARBA" id="ARBA00004496"/>
    </source>
</evidence>
<evidence type="ECO:0000256" key="11">
    <source>
        <dbReference type="HAMAP-Rule" id="MF_00493"/>
    </source>
</evidence>
<dbReference type="NCBIfam" id="NF002881">
    <property type="entry name" value="PRK03343.1"/>
    <property type="match status" value="1"/>
</dbReference>
<evidence type="ECO:0000313" key="13">
    <source>
        <dbReference type="Proteomes" id="UP000055060"/>
    </source>
</evidence>
<dbReference type="HAMAP" id="MF_00493">
    <property type="entry name" value="Transaldolase_2"/>
    <property type="match status" value="1"/>
</dbReference>
<keyword evidence="6 11" id="KW-0963">Cytoplasm</keyword>
<accession>A0A0S7BE84</accession>
<dbReference type="AlphaFoldDB" id="A0A0S7BE84"/>
<dbReference type="Gene3D" id="3.20.20.70">
    <property type="entry name" value="Aldolase class I"/>
    <property type="match status" value="1"/>
</dbReference>
<dbReference type="OrthoDB" id="140919at2"/>
<dbReference type="GO" id="GO:0006098">
    <property type="term" value="P:pentose-phosphate shunt"/>
    <property type="evidence" value="ECO:0007669"/>
    <property type="project" value="UniProtKB-UniRule"/>
</dbReference>
<dbReference type="GO" id="GO:0005737">
    <property type="term" value="C:cytoplasm"/>
    <property type="evidence" value="ECO:0007669"/>
    <property type="project" value="UniProtKB-SubCell"/>
</dbReference>
<sequence length="377" mass="41268">MKENPLLTLEAFGQSIWMDYISRGMVTSGELRKLIEDDGVSGVTSNPSIFEKAIAQSHDYDEAIRAFSIKAMTAAEIYQYLTVEDIQNVADLLRPTYDRTGSGDGFVSLEVSPRLAHDTAGTIAEASHLWSTVNRPNVMIKVPATPQGIPAIQHLIGEGVNINITLLFGLPRYREVVDAYLGGLETLAARGKPLRQAASVASFFLSRIDVLVEPQFEKEISAGGPRAIIAARLHGQAAIASAKIAYEIYKDLFSSARFKSLEKLGARPQRLLWASTSTKNPAYSDTKYVEALIGPDTINTLPIETITAYRDHGHPEQTLDLNVADAGQNLKDLAQVGIDLDAVTQQLEDQGVEKFISAFDQLMASLEEKRAVMHKQP</sequence>
<evidence type="ECO:0000256" key="4">
    <source>
        <dbReference type="ARBA" id="ARBA00008426"/>
    </source>
</evidence>
<dbReference type="STRING" id="360412.LARV_00061"/>
<dbReference type="PIRSF" id="PIRSF036915">
    <property type="entry name" value="Trnald_Bac_Plnt"/>
    <property type="match status" value="1"/>
</dbReference>
<dbReference type="InterPro" id="IPR018225">
    <property type="entry name" value="Transaldolase_AS"/>
</dbReference>
<keyword evidence="9 11" id="KW-0704">Schiff base</keyword>
<comment type="catalytic activity">
    <reaction evidence="10 11">
        <text>D-sedoheptulose 7-phosphate + D-glyceraldehyde 3-phosphate = D-erythrose 4-phosphate + beta-D-fructose 6-phosphate</text>
        <dbReference type="Rhea" id="RHEA:17053"/>
        <dbReference type="ChEBI" id="CHEBI:16897"/>
        <dbReference type="ChEBI" id="CHEBI:57483"/>
        <dbReference type="ChEBI" id="CHEBI:57634"/>
        <dbReference type="ChEBI" id="CHEBI:59776"/>
        <dbReference type="EC" id="2.2.1.2"/>
    </reaction>
</comment>
<organism evidence="12">
    <name type="scientific">Longilinea arvoryzae</name>
    <dbReference type="NCBI Taxonomy" id="360412"/>
    <lineage>
        <taxon>Bacteria</taxon>
        <taxon>Bacillati</taxon>
        <taxon>Chloroflexota</taxon>
        <taxon>Anaerolineae</taxon>
        <taxon>Anaerolineales</taxon>
        <taxon>Anaerolineaceae</taxon>
        <taxon>Longilinea</taxon>
    </lineage>
</organism>
<dbReference type="PROSITE" id="PS01054">
    <property type="entry name" value="TRANSALDOLASE_1"/>
    <property type="match status" value="1"/>
</dbReference>
<comment type="subcellular location">
    <subcellularLocation>
        <location evidence="2 11">Cytoplasm</location>
    </subcellularLocation>
</comment>
<dbReference type="Pfam" id="PF00923">
    <property type="entry name" value="TAL_FSA"/>
    <property type="match status" value="1"/>
</dbReference>
<protein>
    <recommendedName>
        <fullName evidence="5 11">Transaldolase</fullName>
        <ecNumber evidence="5 11">2.2.1.2</ecNumber>
    </recommendedName>
</protein>
<dbReference type="InterPro" id="IPR004732">
    <property type="entry name" value="Transaldolase_2"/>
</dbReference>
<dbReference type="CDD" id="cd00955">
    <property type="entry name" value="Transaldolase_like"/>
    <property type="match status" value="1"/>
</dbReference>
<feature type="active site" description="Schiff-base intermediate with substrate" evidence="11">
    <location>
        <position position="141"/>
    </location>
</feature>
<reference evidence="12" key="1">
    <citation type="submission" date="2015-07" db="EMBL/GenBank/DDBJ databases">
        <title>Draft Genome Sequences of Anaerolinea thermolimosa IMO-1, Bellilinea caldifistulae GOMI-1, Leptolinea tardivitalis YMTK-2, Levilinea saccharolytica KIBI-1,Longilinea arvoryzae KOME-1, Previously Described as Members of the Anaerolineaceae (Chloroflexi).</title>
        <authorList>
            <person name="Sekiguchi Y."/>
            <person name="Ohashi A."/>
            <person name="Matsuura N."/>
            <person name="Tourlousse M.D."/>
        </authorList>
    </citation>
    <scope>NUCLEOTIDE SEQUENCE [LARGE SCALE GENOMIC DNA]</scope>
    <source>
        <strain evidence="12">KOME-1</strain>
    </source>
</reference>
<dbReference type="PROSITE" id="PS00958">
    <property type="entry name" value="TRANSALDOLASE_2"/>
    <property type="match status" value="1"/>
</dbReference>
<gene>
    <name evidence="11" type="primary">tal</name>
    <name evidence="12" type="ORF">LARV_00061</name>
</gene>
<name>A0A0S7BE84_9CHLR</name>
<evidence type="ECO:0000256" key="3">
    <source>
        <dbReference type="ARBA" id="ARBA00004857"/>
    </source>
</evidence>
<dbReference type="EC" id="2.2.1.2" evidence="5 11"/>
<dbReference type="GO" id="GO:0005975">
    <property type="term" value="P:carbohydrate metabolic process"/>
    <property type="evidence" value="ECO:0007669"/>
    <property type="project" value="InterPro"/>
</dbReference>
<dbReference type="PANTHER" id="PTHR10683:SF31">
    <property type="entry name" value="TRANSALDOLASE"/>
    <property type="match status" value="1"/>
</dbReference>
<dbReference type="EMBL" id="DF967972">
    <property type="protein sequence ID" value="GAP12328.1"/>
    <property type="molecule type" value="Genomic_DNA"/>
</dbReference>
<evidence type="ECO:0000256" key="8">
    <source>
        <dbReference type="ARBA" id="ARBA00023126"/>
    </source>
</evidence>
<dbReference type="UniPathway" id="UPA00115">
    <property type="reaction ID" value="UER00414"/>
</dbReference>
<dbReference type="InterPro" id="IPR001585">
    <property type="entry name" value="TAL/FSA"/>
</dbReference>
<dbReference type="Proteomes" id="UP000055060">
    <property type="component" value="Unassembled WGS sequence"/>
</dbReference>
<evidence type="ECO:0000256" key="1">
    <source>
        <dbReference type="ARBA" id="ARBA00003518"/>
    </source>
</evidence>